<reference evidence="2 3" key="1">
    <citation type="submission" date="2019-05" db="EMBL/GenBank/DDBJ databases">
        <title>Another draft genome of Portunus trituberculatus and its Hox gene families provides insights of decapod evolution.</title>
        <authorList>
            <person name="Jeong J.-H."/>
            <person name="Song I."/>
            <person name="Kim S."/>
            <person name="Choi T."/>
            <person name="Kim D."/>
            <person name="Ryu S."/>
            <person name="Kim W."/>
        </authorList>
    </citation>
    <scope>NUCLEOTIDE SEQUENCE [LARGE SCALE GENOMIC DNA]</scope>
    <source>
        <tissue evidence="2">Muscle</tissue>
    </source>
</reference>
<dbReference type="AlphaFoldDB" id="A0A5B7EBA9"/>
<accession>A0A5B7EBA9</accession>
<feature type="region of interest" description="Disordered" evidence="1">
    <location>
        <begin position="113"/>
        <end position="132"/>
    </location>
</feature>
<protein>
    <submittedName>
        <fullName evidence="2">Uncharacterized protein</fullName>
    </submittedName>
</protein>
<proteinExistence type="predicted"/>
<gene>
    <name evidence="2" type="ORF">E2C01_023329</name>
</gene>
<organism evidence="2 3">
    <name type="scientific">Portunus trituberculatus</name>
    <name type="common">Swimming crab</name>
    <name type="synonym">Neptunus trituberculatus</name>
    <dbReference type="NCBI Taxonomy" id="210409"/>
    <lineage>
        <taxon>Eukaryota</taxon>
        <taxon>Metazoa</taxon>
        <taxon>Ecdysozoa</taxon>
        <taxon>Arthropoda</taxon>
        <taxon>Crustacea</taxon>
        <taxon>Multicrustacea</taxon>
        <taxon>Malacostraca</taxon>
        <taxon>Eumalacostraca</taxon>
        <taxon>Eucarida</taxon>
        <taxon>Decapoda</taxon>
        <taxon>Pleocyemata</taxon>
        <taxon>Brachyura</taxon>
        <taxon>Eubrachyura</taxon>
        <taxon>Portunoidea</taxon>
        <taxon>Portunidae</taxon>
        <taxon>Portuninae</taxon>
        <taxon>Portunus</taxon>
    </lineage>
</organism>
<comment type="caution">
    <text evidence="2">The sequence shown here is derived from an EMBL/GenBank/DDBJ whole genome shotgun (WGS) entry which is preliminary data.</text>
</comment>
<evidence type="ECO:0000313" key="3">
    <source>
        <dbReference type="Proteomes" id="UP000324222"/>
    </source>
</evidence>
<sequence length="186" mass="19299">MVMVMVVVVVVVVVVKISQYPLALVIVVLVPDCLPHTSRLDPGAGDRAICAAEGPDALLHTHTHPADGKILVYCHPFLFSLCPNSPDHSSPPSLCPKISTPFSQVKQPSITAPWRPHSISHKQAPYPTSPESGLSLSLLPAAHAGDLAVHILAADRSVAPGAGDPAGDGLALLSGRDNFDAASAGH</sequence>
<dbReference type="EMBL" id="VSRR010002190">
    <property type="protein sequence ID" value="MPC30074.1"/>
    <property type="molecule type" value="Genomic_DNA"/>
</dbReference>
<evidence type="ECO:0000256" key="1">
    <source>
        <dbReference type="SAM" id="MobiDB-lite"/>
    </source>
</evidence>
<name>A0A5B7EBA9_PORTR</name>
<dbReference type="Proteomes" id="UP000324222">
    <property type="component" value="Unassembled WGS sequence"/>
</dbReference>
<evidence type="ECO:0000313" key="2">
    <source>
        <dbReference type="EMBL" id="MPC30074.1"/>
    </source>
</evidence>
<keyword evidence="3" id="KW-1185">Reference proteome</keyword>